<evidence type="ECO:0000313" key="2">
    <source>
        <dbReference type="EMBL" id="ODS03646.1"/>
    </source>
</evidence>
<dbReference type="EMBL" id="LPWD01000074">
    <property type="protein sequence ID" value="ODS03646.1"/>
    <property type="molecule type" value="Genomic_DNA"/>
</dbReference>
<keyword evidence="1" id="KW-0472">Membrane</keyword>
<feature type="transmembrane region" description="Helical" evidence="1">
    <location>
        <begin position="58"/>
        <end position="78"/>
    </location>
</feature>
<feature type="transmembrane region" description="Helical" evidence="1">
    <location>
        <begin position="20"/>
        <end position="38"/>
    </location>
</feature>
<keyword evidence="3" id="KW-1185">Reference proteome</keyword>
<feature type="transmembrane region" description="Helical" evidence="1">
    <location>
        <begin position="162"/>
        <end position="180"/>
    </location>
</feature>
<organism evidence="2 3">
    <name type="scientific">Methyloceanibacter marginalis</name>
    <dbReference type="NCBI Taxonomy" id="1774971"/>
    <lineage>
        <taxon>Bacteria</taxon>
        <taxon>Pseudomonadati</taxon>
        <taxon>Pseudomonadota</taxon>
        <taxon>Alphaproteobacteria</taxon>
        <taxon>Hyphomicrobiales</taxon>
        <taxon>Hyphomicrobiaceae</taxon>
        <taxon>Methyloceanibacter</taxon>
    </lineage>
</organism>
<name>A0A1E3WCZ0_9HYPH</name>
<reference evidence="2 3" key="1">
    <citation type="journal article" date="2016" name="Environ. Microbiol.">
        <title>New Methyloceanibacter diversity from North Sea sediments includes methanotroph containing solely the soluble methane monooxygenase.</title>
        <authorList>
            <person name="Vekeman B."/>
            <person name="Kerckhof F.M."/>
            <person name="Cremers G."/>
            <person name="de Vos P."/>
            <person name="Vandamme P."/>
            <person name="Boon N."/>
            <person name="Op den Camp H.J."/>
            <person name="Heylen K."/>
        </authorList>
    </citation>
    <scope>NUCLEOTIDE SEQUENCE [LARGE SCALE GENOMIC DNA]</scope>
    <source>
        <strain evidence="2 3">R-67177</strain>
    </source>
</reference>
<dbReference type="OrthoDB" id="8446926at2"/>
<feature type="transmembrane region" description="Helical" evidence="1">
    <location>
        <begin position="128"/>
        <end position="150"/>
    </location>
</feature>
<protein>
    <submittedName>
        <fullName evidence="2">Uncharacterized protein</fullName>
    </submittedName>
</protein>
<dbReference type="AlphaFoldDB" id="A0A1E3WCZ0"/>
<proteinExistence type="predicted"/>
<accession>A0A1E3WCZ0</accession>
<feature type="transmembrane region" description="Helical" evidence="1">
    <location>
        <begin position="85"/>
        <end position="103"/>
    </location>
</feature>
<evidence type="ECO:0000256" key="1">
    <source>
        <dbReference type="SAM" id="Phobius"/>
    </source>
</evidence>
<keyword evidence="1" id="KW-1133">Transmembrane helix</keyword>
<keyword evidence="1" id="KW-0812">Transmembrane</keyword>
<comment type="caution">
    <text evidence="2">The sequence shown here is derived from an EMBL/GenBank/DDBJ whole genome shotgun (WGS) entry which is preliminary data.</text>
</comment>
<gene>
    <name evidence="2" type="ORF">AUC71_08600</name>
</gene>
<dbReference type="Proteomes" id="UP000095042">
    <property type="component" value="Unassembled WGS sequence"/>
</dbReference>
<sequence>MKWDFLKADTAPRLPPSARAVVIMAAIGAITGLISSIPSPLPEIRLDEDGFLLNAEGVPLHAGIAFGAGIGFSMWLWVTRDLGRCFLTMAVVLIGWLAAVNTANDMYQALVGSELFGTVPGAKANREVLGLLLGGIGGGAVGAGLTAFGTGIPAEPIRRTKSWILVVVVGTALGALLYPAADLNALPLLFIPWQALVAAAVAFGLTRA</sequence>
<feature type="transmembrane region" description="Helical" evidence="1">
    <location>
        <begin position="186"/>
        <end position="205"/>
    </location>
</feature>
<evidence type="ECO:0000313" key="3">
    <source>
        <dbReference type="Proteomes" id="UP000095042"/>
    </source>
</evidence>